<dbReference type="PROSITE" id="PS50297">
    <property type="entry name" value="ANK_REP_REGION"/>
    <property type="match status" value="4"/>
</dbReference>
<keyword evidence="6" id="KW-1185">Reference proteome</keyword>
<dbReference type="SMART" id="SM00248">
    <property type="entry name" value="ANK"/>
    <property type="match status" value="9"/>
</dbReference>
<evidence type="ECO:0000259" key="4">
    <source>
        <dbReference type="PROSITE" id="PS50175"/>
    </source>
</evidence>
<evidence type="ECO:0000313" key="5">
    <source>
        <dbReference type="EMBL" id="KAK3087551.1"/>
    </source>
</evidence>
<evidence type="ECO:0000256" key="3">
    <source>
        <dbReference type="PROSITE-ProRule" id="PRU00023"/>
    </source>
</evidence>
<accession>A0AA89BQQ1</accession>
<feature type="repeat" description="ANK" evidence="3">
    <location>
        <begin position="367"/>
        <end position="399"/>
    </location>
</feature>
<proteinExistence type="predicted"/>
<comment type="caution">
    <text evidence="5">The sequence shown here is derived from an EMBL/GenBank/DDBJ whole genome shotgun (WGS) entry which is preliminary data.</text>
</comment>
<keyword evidence="1" id="KW-0677">Repeat</keyword>
<evidence type="ECO:0000256" key="2">
    <source>
        <dbReference type="ARBA" id="ARBA00023043"/>
    </source>
</evidence>
<dbReference type="GO" id="GO:0004190">
    <property type="term" value="F:aspartic-type endopeptidase activity"/>
    <property type="evidence" value="ECO:0007669"/>
    <property type="project" value="InterPro"/>
</dbReference>
<organism evidence="5 6">
    <name type="scientific">Pinctada imbricata</name>
    <name type="common">Atlantic pearl-oyster</name>
    <name type="synonym">Pinctada martensii</name>
    <dbReference type="NCBI Taxonomy" id="66713"/>
    <lineage>
        <taxon>Eukaryota</taxon>
        <taxon>Metazoa</taxon>
        <taxon>Spiralia</taxon>
        <taxon>Lophotrochozoa</taxon>
        <taxon>Mollusca</taxon>
        <taxon>Bivalvia</taxon>
        <taxon>Autobranchia</taxon>
        <taxon>Pteriomorphia</taxon>
        <taxon>Pterioida</taxon>
        <taxon>Pterioidea</taxon>
        <taxon>Pteriidae</taxon>
        <taxon>Pinctada</taxon>
    </lineage>
</organism>
<reference evidence="5" key="1">
    <citation type="submission" date="2019-08" db="EMBL/GenBank/DDBJ databases">
        <title>The improved chromosome-level genome for the pearl oyster Pinctada fucata martensii using PacBio sequencing and Hi-C.</title>
        <authorList>
            <person name="Zheng Z."/>
        </authorList>
    </citation>
    <scope>NUCLEOTIDE SEQUENCE</scope>
    <source>
        <strain evidence="5">ZZ-2019</strain>
        <tissue evidence="5">Adductor muscle</tissue>
    </source>
</reference>
<dbReference type="SUPFAM" id="SSF48403">
    <property type="entry name" value="Ankyrin repeat"/>
    <property type="match status" value="1"/>
</dbReference>
<dbReference type="PANTHER" id="PTHR24189:SF50">
    <property type="entry name" value="ANKYRIN REPEAT AND SOCS BOX PROTEIN 2"/>
    <property type="match status" value="1"/>
</dbReference>
<dbReference type="Proteomes" id="UP001186944">
    <property type="component" value="Unassembled WGS sequence"/>
</dbReference>
<dbReference type="GO" id="GO:0006508">
    <property type="term" value="P:proteolysis"/>
    <property type="evidence" value="ECO:0007669"/>
    <property type="project" value="InterPro"/>
</dbReference>
<protein>
    <recommendedName>
        <fullName evidence="4">Peptidase A2 domain-containing protein</fullName>
    </recommendedName>
</protein>
<name>A0AA89BQQ1_PINIB</name>
<dbReference type="InterPro" id="IPR001995">
    <property type="entry name" value="Peptidase_A2_cat"/>
</dbReference>
<dbReference type="Gene3D" id="3.30.460.90">
    <property type="match status" value="1"/>
</dbReference>
<feature type="domain" description="Peptidase A2" evidence="4">
    <location>
        <begin position="167"/>
        <end position="181"/>
    </location>
</feature>
<dbReference type="PROSITE" id="PS50175">
    <property type="entry name" value="ASP_PROT_RETROV"/>
    <property type="match status" value="1"/>
</dbReference>
<dbReference type="EMBL" id="VSWD01000011">
    <property type="protein sequence ID" value="KAK3087551.1"/>
    <property type="molecule type" value="Genomic_DNA"/>
</dbReference>
<keyword evidence="2 3" id="KW-0040">ANK repeat</keyword>
<dbReference type="PROSITE" id="PS50088">
    <property type="entry name" value="ANK_REPEAT"/>
    <property type="match status" value="5"/>
</dbReference>
<dbReference type="AlphaFoldDB" id="A0AA89BQQ1"/>
<dbReference type="InterPro" id="IPR002110">
    <property type="entry name" value="Ankyrin_rpt"/>
</dbReference>
<dbReference type="InterPro" id="IPR036770">
    <property type="entry name" value="Ankyrin_rpt-contain_sf"/>
</dbReference>
<dbReference type="Gene3D" id="1.25.40.20">
    <property type="entry name" value="Ankyrin repeat-containing domain"/>
    <property type="match status" value="4"/>
</dbReference>
<dbReference type="InterPro" id="IPR046903">
    <property type="entry name" value="Mab-21-like_nuc_Trfase"/>
</dbReference>
<evidence type="ECO:0000256" key="1">
    <source>
        <dbReference type="ARBA" id="ARBA00022737"/>
    </source>
</evidence>
<dbReference type="InterPro" id="IPR024810">
    <property type="entry name" value="MAB21L/cGLR"/>
</dbReference>
<dbReference type="Pfam" id="PF00023">
    <property type="entry name" value="Ank"/>
    <property type="match status" value="1"/>
</dbReference>
<dbReference type="SMART" id="SM01265">
    <property type="entry name" value="Mab-21"/>
    <property type="match status" value="1"/>
</dbReference>
<feature type="repeat" description="ANK" evidence="3">
    <location>
        <begin position="220"/>
        <end position="254"/>
    </location>
</feature>
<feature type="repeat" description="ANK" evidence="3">
    <location>
        <begin position="43"/>
        <end position="75"/>
    </location>
</feature>
<feature type="repeat" description="ANK" evidence="3">
    <location>
        <begin position="150"/>
        <end position="182"/>
    </location>
</feature>
<sequence length="869" mass="98154">MTTPKTVGEEETTLLLDAINKGDMIRVRKLLEEGISPNSKDIYGQTALKVAIKSGHQDVVQELIDKGADISCRDSNGQCNFQHLMQDGVLSHEYIISVLDSVNDIQERDHLTGESYLHLLRNRENDGVHTVSLLLRLLKMGISVNNQDFEGDTPLHNMASVANGQAIQALLDHGADASILNFSGQTPIHTVAECSNYDAYPEALQILLEAGIKINVRDKYGQTALHLAAGSRESNAKSVTELLRHKIECNVQDKLGRNEIHHAIDKYDFSYDDNEKKDLEGIVRVLVTHGVDINHRDIFSMTPIHVAAGKHRYFPLNLLVSLNADITLKTRTGATALHLATRRLFVYISFIKLCKNKQMDLSIADSFGSTPLHWAVWFREQIAIKMLLQYGADPSIRDKDGLTAGDLATILKYEDYKLLLSKYENLDEISEIVDTEDDHFDFHGSDIFEECPHLSYIVKNGQSLDLESWADHFTFHEKSVATFIETVSASSYMGFFYDIDENKLIAGVVDHFVQALCTRVSQNNANFQCKVHMTGSMKEETKGNIPHEFDYVFNLTRFSDFTEASFAEDVPDGFVRLRETKYKMKNHEDLKEYISEGFLNGRKLKQKFSLIVNEAVIDILQCDDNDEFTCLSILQLCDEKQNGISNLNFLYHGQKVKETIISVDLALAVSPDNLASYFLDIPNLPLVQSLVQKPELTVVLKSPDGNFIANADSMFRVSLAFLEHEIIRSVPLSIRKGYIIVKAVNDSPYMPAVIEPDSGTNGEKVITTYMIKNCFLHELDKALHGNEISLPFDLDHDAKYDIEVTKAWGRRIITRLEDSFHNRRLPSYFHPEKNLMAVEGTELVFSEPIYEGTVSILKKLMQTIYLIDD</sequence>
<gene>
    <name evidence="5" type="ORF">FSP39_007467</name>
</gene>
<dbReference type="Pfam" id="PF03281">
    <property type="entry name" value="Mab-21"/>
    <property type="match status" value="1"/>
</dbReference>
<evidence type="ECO:0000313" key="6">
    <source>
        <dbReference type="Proteomes" id="UP001186944"/>
    </source>
</evidence>
<feature type="repeat" description="ANK" evidence="3">
    <location>
        <begin position="183"/>
        <end position="219"/>
    </location>
</feature>
<dbReference type="Gene3D" id="1.10.1410.40">
    <property type="match status" value="1"/>
</dbReference>
<dbReference type="Pfam" id="PF12796">
    <property type="entry name" value="Ank_2"/>
    <property type="match status" value="3"/>
</dbReference>
<dbReference type="PRINTS" id="PR01415">
    <property type="entry name" value="ANKYRIN"/>
</dbReference>
<dbReference type="InterPro" id="IPR050745">
    <property type="entry name" value="Multifunctional_regulatory"/>
</dbReference>
<dbReference type="PANTHER" id="PTHR24189">
    <property type="entry name" value="MYOTROPHIN"/>
    <property type="match status" value="1"/>
</dbReference>